<evidence type="ECO:0000259" key="1">
    <source>
        <dbReference type="Pfam" id="PF01208"/>
    </source>
</evidence>
<reference evidence="2" key="2">
    <citation type="submission" date="2020-09" db="EMBL/GenBank/DDBJ databases">
        <authorList>
            <person name="Sun Q."/>
            <person name="Kim S."/>
        </authorList>
    </citation>
    <scope>NUCLEOTIDE SEQUENCE</scope>
    <source>
        <strain evidence="2">KCTC 23714</strain>
    </source>
</reference>
<dbReference type="InterPro" id="IPR000257">
    <property type="entry name" value="Uroporphyrinogen_deCOase"/>
</dbReference>
<protein>
    <recommendedName>
        <fullName evidence="1">Uroporphyrinogen decarboxylase (URO-D) domain-containing protein</fullName>
    </recommendedName>
</protein>
<gene>
    <name evidence="2" type="ORF">GCM10011452_32570</name>
</gene>
<name>A0A918J247_9RHOB</name>
<dbReference type="Pfam" id="PF01208">
    <property type="entry name" value="URO-D"/>
    <property type="match status" value="1"/>
</dbReference>
<dbReference type="GO" id="GO:0006779">
    <property type="term" value="P:porphyrin-containing compound biosynthetic process"/>
    <property type="evidence" value="ECO:0007669"/>
    <property type="project" value="InterPro"/>
</dbReference>
<feature type="domain" description="Uroporphyrinogen decarboxylase (URO-D)" evidence="1">
    <location>
        <begin position="25"/>
        <end position="193"/>
    </location>
</feature>
<dbReference type="InterPro" id="IPR038071">
    <property type="entry name" value="UROD/MetE-like_sf"/>
</dbReference>
<dbReference type="EMBL" id="BMYQ01000013">
    <property type="protein sequence ID" value="GGW41669.1"/>
    <property type="molecule type" value="Genomic_DNA"/>
</dbReference>
<accession>A0A918J247</accession>
<organism evidence="2 3">
    <name type="scientific">Gemmobacter lanyuensis</name>
    <dbReference type="NCBI Taxonomy" id="1054497"/>
    <lineage>
        <taxon>Bacteria</taxon>
        <taxon>Pseudomonadati</taxon>
        <taxon>Pseudomonadota</taxon>
        <taxon>Alphaproteobacteria</taxon>
        <taxon>Rhodobacterales</taxon>
        <taxon>Paracoccaceae</taxon>
        <taxon>Gemmobacter</taxon>
    </lineage>
</organism>
<dbReference type="AlphaFoldDB" id="A0A918J247"/>
<sequence length="194" mass="20732">MVQTIFDPMFQACTLARGVWEDHIHTVPHLVRAALDVLTDRTVRMIETFRDIGVDGVFLAVQHGTRPEYGALGLGRALACVRAAGPDAVNLVHLHGAGHPEWFATSFAGSILHTSFEDNPAVLDEAARHPDLWLAGGLAPSLLAQSTAAEVFAATKAIRSCMANRRFLLGAGCVIWPETPAANIDAFLGAAREG</sequence>
<dbReference type="GO" id="GO:0004853">
    <property type="term" value="F:uroporphyrinogen decarboxylase activity"/>
    <property type="evidence" value="ECO:0007669"/>
    <property type="project" value="InterPro"/>
</dbReference>
<keyword evidence="3" id="KW-1185">Reference proteome</keyword>
<reference evidence="2" key="1">
    <citation type="journal article" date="2014" name="Int. J. Syst. Evol. Microbiol.">
        <title>Complete genome sequence of Corynebacterium casei LMG S-19264T (=DSM 44701T), isolated from a smear-ripened cheese.</title>
        <authorList>
            <consortium name="US DOE Joint Genome Institute (JGI-PGF)"/>
            <person name="Walter F."/>
            <person name="Albersmeier A."/>
            <person name="Kalinowski J."/>
            <person name="Ruckert C."/>
        </authorList>
    </citation>
    <scope>NUCLEOTIDE SEQUENCE</scope>
    <source>
        <strain evidence="2">KCTC 23714</strain>
    </source>
</reference>
<evidence type="ECO:0000313" key="3">
    <source>
        <dbReference type="Proteomes" id="UP000628984"/>
    </source>
</evidence>
<dbReference type="Gene3D" id="3.20.20.210">
    <property type="match status" value="1"/>
</dbReference>
<dbReference type="SUPFAM" id="SSF51726">
    <property type="entry name" value="UROD/MetE-like"/>
    <property type="match status" value="1"/>
</dbReference>
<proteinExistence type="predicted"/>
<evidence type="ECO:0000313" key="2">
    <source>
        <dbReference type="EMBL" id="GGW41669.1"/>
    </source>
</evidence>
<comment type="caution">
    <text evidence="2">The sequence shown here is derived from an EMBL/GenBank/DDBJ whole genome shotgun (WGS) entry which is preliminary data.</text>
</comment>
<dbReference type="Proteomes" id="UP000628984">
    <property type="component" value="Unassembled WGS sequence"/>
</dbReference>